<evidence type="ECO:0000256" key="1">
    <source>
        <dbReference type="ARBA" id="ARBA00004141"/>
    </source>
</evidence>
<feature type="transmembrane region" description="Helical" evidence="5">
    <location>
        <begin position="84"/>
        <end position="102"/>
    </location>
</feature>
<gene>
    <name evidence="7" type="ORF">A3207_01525</name>
</gene>
<feature type="transmembrane region" description="Helical" evidence="5">
    <location>
        <begin position="409"/>
        <end position="424"/>
    </location>
</feature>
<dbReference type="GO" id="GO:0016020">
    <property type="term" value="C:membrane"/>
    <property type="evidence" value="ECO:0007669"/>
    <property type="project" value="UniProtKB-SubCell"/>
</dbReference>
<evidence type="ECO:0000313" key="7">
    <source>
        <dbReference type="EMBL" id="TQS84740.1"/>
    </source>
</evidence>
<feature type="transmembrane region" description="Helical" evidence="5">
    <location>
        <begin position="431"/>
        <end position="448"/>
    </location>
</feature>
<name>A0A8J8PD01_9ARCH</name>
<evidence type="ECO:0000256" key="4">
    <source>
        <dbReference type="ARBA" id="ARBA00023136"/>
    </source>
</evidence>
<feature type="transmembrane region" description="Helical" evidence="5">
    <location>
        <begin position="109"/>
        <end position="127"/>
    </location>
</feature>
<dbReference type="EMBL" id="LVVT01000001">
    <property type="protein sequence ID" value="TQS84740.1"/>
    <property type="molecule type" value="Genomic_DNA"/>
</dbReference>
<feature type="transmembrane region" description="Helical" evidence="5">
    <location>
        <begin position="385"/>
        <end position="403"/>
    </location>
</feature>
<comment type="caution">
    <text evidence="7">The sequence shown here is derived from an EMBL/GenBank/DDBJ whole genome shotgun (WGS) entry which is preliminary data.</text>
</comment>
<feature type="transmembrane region" description="Helical" evidence="5">
    <location>
        <begin position="133"/>
        <end position="151"/>
    </location>
</feature>
<sequence>MNWTMDLKTFIKKNLLFVAIIIFVTLFMYVFGSENVLIGVMMITAALMMLSKNLTGKPFKSLAGLIGINVTLGVGSFLAYLNPWLGLVTNFTVVFIVTFVLMHDIKSPVQFPFLLGYAFILAFPVPVEEFPLRLLSLIVGSIFIVVLNVVVNRNRLAMSCHAGISGLFSEIKSLLEKFLNGEEVNSNTLIEKAKLVNSAVYDRLEEKYYTSPGSRSAINLAISAEELGKAVIDGDDEEQDLRDLLPVLDDLISYQELKIPLEQVHNSIMQYLDNHRSADYEVLSSLRIIDYELDILVKSDKESLIKYTDSEQIPKSFRMKTLFKENFRRDSLKFSFAFRVALLLALWEFIGDYYNLENAKWLAFTTVAVVQPYLEATASKSLMRVKGTLVGVAIFTVLAYFILIENPSLTPAVLMIISYLYSILDPKRYDVMMVFITLMALMTASMVFPTETSIIERLVYILLGIGAAMVGSRIIFPYRLKDENIELSGRYISISKSQIRELRNVASGTVDDVKSAALTLTAHTIAEKIKVNNDQDNDDLVDRLMTKQTEVTNQCSILRQILISTPDDGSVKDTKKMVVKVIDTFGSNGKESIPKDISPFLDGLTTHGSEYMKMVLNVLRLQRESENMFIELTSHNEDTPTINAVAA</sequence>
<dbReference type="Proteomes" id="UP000752814">
    <property type="component" value="Unassembled WGS sequence"/>
</dbReference>
<protein>
    <recommendedName>
        <fullName evidence="6">Integral membrane bound transporter domain-containing protein</fullName>
    </recommendedName>
</protein>
<accession>A0A8J8PD01</accession>
<evidence type="ECO:0000259" key="6">
    <source>
        <dbReference type="Pfam" id="PF13515"/>
    </source>
</evidence>
<comment type="subcellular location">
    <subcellularLocation>
        <location evidence="1">Membrane</location>
        <topology evidence="1">Multi-pass membrane protein</topology>
    </subcellularLocation>
</comment>
<organism evidence="7 8">
    <name type="scientific">Candidatus Methanomassiliicoccus intestinalis</name>
    <dbReference type="NCBI Taxonomy" id="1406512"/>
    <lineage>
        <taxon>Archaea</taxon>
        <taxon>Methanobacteriati</taxon>
        <taxon>Thermoplasmatota</taxon>
        <taxon>Thermoplasmata</taxon>
        <taxon>Methanomassiliicoccales</taxon>
        <taxon>Methanomassiliicoccaceae</taxon>
        <taxon>Methanomassiliicoccus</taxon>
    </lineage>
</organism>
<feature type="domain" description="Integral membrane bound transporter" evidence="6">
    <location>
        <begin position="347"/>
        <end position="470"/>
    </location>
</feature>
<dbReference type="AlphaFoldDB" id="A0A8J8PD01"/>
<keyword evidence="3 5" id="KW-1133">Transmembrane helix</keyword>
<reference evidence="7" key="1">
    <citation type="submission" date="2016-03" db="EMBL/GenBank/DDBJ databases">
        <authorList>
            <person name="Borrel G."/>
            <person name="Mccann A."/>
            <person name="O'Toole P.W."/>
        </authorList>
    </citation>
    <scope>NUCLEOTIDE SEQUENCE</scope>
    <source>
        <strain evidence="7">183</strain>
    </source>
</reference>
<dbReference type="InterPro" id="IPR049453">
    <property type="entry name" value="Memb_transporter_dom"/>
</dbReference>
<feature type="transmembrane region" description="Helical" evidence="5">
    <location>
        <begin position="62"/>
        <end position="78"/>
    </location>
</feature>
<feature type="transmembrane region" description="Helical" evidence="5">
    <location>
        <begin position="14"/>
        <end position="31"/>
    </location>
</feature>
<evidence type="ECO:0000256" key="3">
    <source>
        <dbReference type="ARBA" id="ARBA00022989"/>
    </source>
</evidence>
<keyword evidence="2 5" id="KW-0812">Transmembrane</keyword>
<dbReference type="RefSeq" id="WP_048133927.1">
    <property type="nucleotide sequence ID" value="NZ_CAYAYJ010000004.1"/>
</dbReference>
<dbReference type="Pfam" id="PF13515">
    <property type="entry name" value="FUSC_2"/>
    <property type="match status" value="1"/>
</dbReference>
<keyword evidence="4 5" id="KW-0472">Membrane</keyword>
<dbReference type="GeneID" id="41323236"/>
<feature type="transmembrane region" description="Helical" evidence="5">
    <location>
        <begin position="454"/>
        <end position="476"/>
    </location>
</feature>
<proteinExistence type="predicted"/>
<evidence type="ECO:0000313" key="8">
    <source>
        <dbReference type="Proteomes" id="UP000752814"/>
    </source>
</evidence>
<evidence type="ECO:0000256" key="2">
    <source>
        <dbReference type="ARBA" id="ARBA00022692"/>
    </source>
</evidence>
<evidence type="ECO:0000256" key="5">
    <source>
        <dbReference type="SAM" id="Phobius"/>
    </source>
</evidence>